<gene>
    <name evidence="3" type="ORF">GCM10022242_17720</name>
</gene>
<evidence type="ECO:0000313" key="4">
    <source>
        <dbReference type="Proteomes" id="UP001501821"/>
    </source>
</evidence>
<dbReference type="InterPro" id="IPR011335">
    <property type="entry name" value="Restrct_endonuc-II-like"/>
</dbReference>
<keyword evidence="4" id="KW-1185">Reference proteome</keyword>
<feature type="domain" description="AbiEi antitoxin N-terminal" evidence="2">
    <location>
        <begin position="39"/>
        <end position="74"/>
    </location>
</feature>
<organism evidence="3 4">
    <name type="scientific">Nocardioides panacisoli</name>
    <dbReference type="NCBI Taxonomy" id="627624"/>
    <lineage>
        <taxon>Bacteria</taxon>
        <taxon>Bacillati</taxon>
        <taxon>Actinomycetota</taxon>
        <taxon>Actinomycetes</taxon>
        <taxon>Propionibacteriales</taxon>
        <taxon>Nocardioidaceae</taxon>
        <taxon>Nocardioides</taxon>
    </lineage>
</organism>
<evidence type="ECO:0000256" key="1">
    <source>
        <dbReference type="SAM" id="MobiDB-lite"/>
    </source>
</evidence>
<reference evidence="4" key="1">
    <citation type="journal article" date="2019" name="Int. J. Syst. Evol. Microbiol.">
        <title>The Global Catalogue of Microorganisms (GCM) 10K type strain sequencing project: providing services to taxonomists for standard genome sequencing and annotation.</title>
        <authorList>
            <consortium name="The Broad Institute Genomics Platform"/>
            <consortium name="The Broad Institute Genome Sequencing Center for Infectious Disease"/>
            <person name="Wu L."/>
            <person name="Ma J."/>
        </authorList>
    </citation>
    <scope>NUCLEOTIDE SEQUENCE [LARGE SCALE GENOMIC DNA]</scope>
    <source>
        <strain evidence="4">JCM 16953</strain>
    </source>
</reference>
<evidence type="ECO:0000313" key="3">
    <source>
        <dbReference type="EMBL" id="GAA3816068.1"/>
    </source>
</evidence>
<accession>A0ABP7IDU9</accession>
<dbReference type="EMBL" id="BAABAH010000004">
    <property type="protein sequence ID" value="GAA3816068.1"/>
    <property type="molecule type" value="Genomic_DNA"/>
</dbReference>
<feature type="region of interest" description="Disordered" evidence="1">
    <location>
        <begin position="1"/>
        <end position="26"/>
    </location>
</feature>
<evidence type="ECO:0000259" key="2">
    <source>
        <dbReference type="Pfam" id="PF13338"/>
    </source>
</evidence>
<dbReference type="RefSeq" id="WP_344774443.1">
    <property type="nucleotide sequence ID" value="NZ_BAABAH010000004.1"/>
</dbReference>
<comment type="caution">
    <text evidence="3">The sequence shown here is derived from an EMBL/GenBank/DDBJ whole genome shotgun (WGS) entry which is preliminary data.</text>
</comment>
<protein>
    <recommendedName>
        <fullName evidence="2">AbiEi antitoxin N-terminal domain-containing protein</fullName>
    </recommendedName>
</protein>
<name>A0ABP7IDU9_9ACTN</name>
<dbReference type="SUPFAM" id="SSF52980">
    <property type="entry name" value="Restriction endonuclease-like"/>
    <property type="match status" value="1"/>
</dbReference>
<proteinExistence type="predicted"/>
<dbReference type="Pfam" id="PF13338">
    <property type="entry name" value="AbiEi_4"/>
    <property type="match status" value="1"/>
</dbReference>
<dbReference type="Proteomes" id="UP001501821">
    <property type="component" value="Unassembled WGS sequence"/>
</dbReference>
<sequence length="355" mass="40001">MLSSVHPLSTGYESALDSAGPDLEPVAMNESEPLKLPAGPFRGRDAAELDLTKRDLRSLVERGTLRRVCRGVYADADLPDSIELRANAAALVTPADHVVCDRTAAWIHGVDMMTAGETEALPPIDTCAPSGRTPPRRSAVDGHERALVPSDVITIGGVRVTTPLRTALDLGARLHRRDALAAMDSLCRLHGMTAQMLTREVKRFRRRRGVVQLRELVALVDPRAESQRESWTRLEIHDAGLPLPTLQHWVVVDGRRRYRLDLAYPGLRIVIEYDGFDDHRRTHRQVERDLARRRWLHDQGWIVIVVRVGDFTGEALDRWLNELRFALKPSYINVRRLERGDRERLAARTRGDDTA</sequence>
<dbReference type="Gene3D" id="3.40.960.10">
    <property type="entry name" value="VSR Endonuclease"/>
    <property type="match status" value="1"/>
</dbReference>
<dbReference type="InterPro" id="IPR025159">
    <property type="entry name" value="AbiEi_N"/>
</dbReference>